<sequence>MKYIVPKLKSFISALVHPRTLALRNEGLTDEELSKDHNTWFI</sequence>
<gene>
    <name evidence="1" type="ORF">BDD43_4098</name>
</gene>
<organism evidence="1 2">
    <name type="scientific">Mucilaginibacter gracilis</name>
    <dbReference type="NCBI Taxonomy" id="423350"/>
    <lineage>
        <taxon>Bacteria</taxon>
        <taxon>Pseudomonadati</taxon>
        <taxon>Bacteroidota</taxon>
        <taxon>Sphingobacteriia</taxon>
        <taxon>Sphingobacteriales</taxon>
        <taxon>Sphingobacteriaceae</taxon>
        <taxon>Mucilaginibacter</taxon>
    </lineage>
</organism>
<reference evidence="1 2" key="1">
    <citation type="submission" date="2018-10" db="EMBL/GenBank/DDBJ databases">
        <title>Genomic Encyclopedia of Archaeal and Bacterial Type Strains, Phase II (KMG-II): from individual species to whole genera.</title>
        <authorList>
            <person name="Goeker M."/>
        </authorList>
    </citation>
    <scope>NUCLEOTIDE SEQUENCE [LARGE SCALE GENOMIC DNA]</scope>
    <source>
        <strain evidence="1 2">DSM 18602</strain>
    </source>
</reference>
<dbReference type="Proteomes" id="UP000268007">
    <property type="component" value="Unassembled WGS sequence"/>
</dbReference>
<evidence type="ECO:0000313" key="1">
    <source>
        <dbReference type="EMBL" id="RKR83883.1"/>
    </source>
</evidence>
<name>A0A495J555_9SPHI</name>
<dbReference type="RefSeq" id="WP_262707424.1">
    <property type="nucleotide sequence ID" value="NZ_RBKU01000001.1"/>
</dbReference>
<accession>A0A495J555</accession>
<comment type="caution">
    <text evidence="1">The sequence shown here is derived from an EMBL/GenBank/DDBJ whole genome shotgun (WGS) entry which is preliminary data.</text>
</comment>
<proteinExistence type="predicted"/>
<evidence type="ECO:0000313" key="2">
    <source>
        <dbReference type="Proteomes" id="UP000268007"/>
    </source>
</evidence>
<protein>
    <submittedName>
        <fullName evidence="1">Uncharacterized protein</fullName>
    </submittedName>
</protein>
<dbReference type="AlphaFoldDB" id="A0A495J555"/>
<dbReference type="EMBL" id="RBKU01000001">
    <property type="protein sequence ID" value="RKR83883.1"/>
    <property type="molecule type" value="Genomic_DNA"/>
</dbReference>
<keyword evidence="2" id="KW-1185">Reference proteome</keyword>